<dbReference type="HAMAP" id="MF_00096">
    <property type="entry name" value="MutS"/>
    <property type="match status" value="1"/>
</dbReference>
<accession>A0A6H9GDM1</accession>
<comment type="caution">
    <text evidence="13">The sequence shown here is derived from an EMBL/GenBank/DDBJ whole genome shotgun (WGS) entry which is preliminary data.</text>
</comment>
<dbReference type="NCBIfam" id="NF003810">
    <property type="entry name" value="PRK05399.1"/>
    <property type="match status" value="1"/>
</dbReference>
<evidence type="ECO:0000256" key="3">
    <source>
        <dbReference type="ARBA" id="ARBA00022741"/>
    </source>
</evidence>
<dbReference type="SMART" id="SM00533">
    <property type="entry name" value="MUTSd"/>
    <property type="match status" value="1"/>
</dbReference>
<dbReference type="Gene3D" id="1.10.1420.10">
    <property type="match status" value="2"/>
</dbReference>
<dbReference type="EMBL" id="BJCH01000086">
    <property type="protein sequence ID" value="GCL48134.1"/>
    <property type="molecule type" value="Genomic_DNA"/>
</dbReference>
<dbReference type="SUPFAM" id="SSF52540">
    <property type="entry name" value="P-loop containing nucleoside triphosphate hydrolases"/>
    <property type="match status" value="1"/>
</dbReference>
<dbReference type="InterPro" id="IPR036678">
    <property type="entry name" value="MutS_con_dom_sf"/>
</dbReference>
<proteinExistence type="inferred from homology"/>
<dbReference type="InterPro" id="IPR045076">
    <property type="entry name" value="MutS"/>
</dbReference>
<dbReference type="SUPFAM" id="SSF55271">
    <property type="entry name" value="DNA repair protein MutS, domain I"/>
    <property type="match status" value="1"/>
</dbReference>
<dbReference type="SMART" id="SM00534">
    <property type="entry name" value="MUTSac"/>
    <property type="match status" value="1"/>
</dbReference>
<dbReference type="InterPro" id="IPR036187">
    <property type="entry name" value="DNA_mismatch_repair_MutS_sf"/>
</dbReference>
<dbReference type="Pfam" id="PF00488">
    <property type="entry name" value="MutS_V"/>
    <property type="match status" value="1"/>
</dbReference>
<dbReference type="GO" id="GO:0005524">
    <property type="term" value="F:ATP binding"/>
    <property type="evidence" value="ECO:0007669"/>
    <property type="project" value="UniProtKB-UniRule"/>
</dbReference>
<reference evidence="13 14" key="1">
    <citation type="submission" date="2019-02" db="EMBL/GenBank/DDBJ databases">
        <title>Draft genome sequence of Arthrospira platensis NIES-3787.</title>
        <authorList>
            <person name="Yamaguchi H."/>
            <person name="Suzuki S."/>
            <person name="Kawachi M."/>
        </authorList>
    </citation>
    <scope>NUCLEOTIDE SEQUENCE [LARGE SCALE GENOMIC DNA]</scope>
    <source>
        <strain evidence="13 14">NIES-3787</strain>
    </source>
</reference>
<evidence type="ECO:0000256" key="6">
    <source>
        <dbReference type="ARBA" id="ARBA00023125"/>
    </source>
</evidence>
<evidence type="ECO:0000256" key="7">
    <source>
        <dbReference type="ARBA" id="ARBA00023204"/>
    </source>
</evidence>
<dbReference type="SUPFAM" id="SSF53150">
    <property type="entry name" value="DNA repair protein MutS, domain II"/>
    <property type="match status" value="1"/>
</dbReference>
<comment type="similarity">
    <text evidence="1 9 10">Belongs to the DNA mismatch repair MutS family.</text>
</comment>
<feature type="binding site" evidence="9">
    <location>
        <begin position="662"/>
        <end position="669"/>
    </location>
    <ligand>
        <name>ATP</name>
        <dbReference type="ChEBI" id="CHEBI:30616"/>
    </ligand>
</feature>
<dbReference type="Gene3D" id="3.30.420.110">
    <property type="entry name" value="MutS, connector domain"/>
    <property type="match status" value="1"/>
</dbReference>
<evidence type="ECO:0000256" key="9">
    <source>
        <dbReference type="HAMAP-Rule" id="MF_00096"/>
    </source>
</evidence>
<dbReference type="InterPro" id="IPR017261">
    <property type="entry name" value="DNA_mismatch_repair_MutS/MSH"/>
</dbReference>
<dbReference type="Pfam" id="PF05190">
    <property type="entry name" value="MutS_IV"/>
    <property type="match status" value="1"/>
</dbReference>
<dbReference type="PANTHER" id="PTHR11361:SF34">
    <property type="entry name" value="DNA MISMATCH REPAIR PROTEIN MSH1, MITOCHONDRIAL"/>
    <property type="match status" value="1"/>
</dbReference>
<dbReference type="Proteomes" id="UP000438874">
    <property type="component" value="Unassembled WGS sequence"/>
</dbReference>
<dbReference type="SUPFAM" id="SSF48334">
    <property type="entry name" value="DNA repair protein MutS, domain III"/>
    <property type="match status" value="1"/>
</dbReference>
<keyword evidence="4 9" id="KW-0227">DNA damage</keyword>
<dbReference type="InterPro" id="IPR007695">
    <property type="entry name" value="DNA_mismatch_repair_MutS-lik_N"/>
</dbReference>
<dbReference type="CDD" id="cd03284">
    <property type="entry name" value="ABC_MutS1"/>
    <property type="match status" value="1"/>
</dbReference>
<feature type="domain" description="DNA mismatch repair proteins mutS family" evidence="12">
    <location>
        <begin position="736"/>
        <end position="752"/>
    </location>
</feature>
<evidence type="ECO:0000256" key="5">
    <source>
        <dbReference type="ARBA" id="ARBA00022840"/>
    </source>
</evidence>
<dbReference type="Pfam" id="PF05188">
    <property type="entry name" value="MutS_II"/>
    <property type="match status" value="1"/>
</dbReference>
<evidence type="ECO:0000256" key="4">
    <source>
        <dbReference type="ARBA" id="ARBA00022763"/>
    </source>
</evidence>
<dbReference type="Pfam" id="PF01624">
    <property type="entry name" value="MutS_I"/>
    <property type="match status" value="1"/>
</dbReference>
<dbReference type="InterPro" id="IPR005748">
    <property type="entry name" value="DNA_mismatch_repair_MutS"/>
</dbReference>
<dbReference type="GO" id="GO:0003684">
    <property type="term" value="F:damaged DNA binding"/>
    <property type="evidence" value="ECO:0007669"/>
    <property type="project" value="UniProtKB-UniRule"/>
</dbReference>
<dbReference type="GO" id="GO:0030983">
    <property type="term" value="F:mismatched DNA binding"/>
    <property type="evidence" value="ECO:0007669"/>
    <property type="project" value="InterPro"/>
</dbReference>
<dbReference type="FunFam" id="3.40.50.300:FF:000870">
    <property type="entry name" value="MutS protein homolog 4"/>
    <property type="match status" value="1"/>
</dbReference>
<evidence type="ECO:0000256" key="10">
    <source>
        <dbReference type="RuleBase" id="RU003756"/>
    </source>
</evidence>
<evidence type="ECO:0000313" key="14">
    <source>
        <dbReference type="Proteomes" id="UP000438874"/>
    </source>
</evidence>
<gene>
    <name evidence="9" type="primary">mutS</name>
    <name evidence="13" type="ORF">NIES3787_38480</name>
</gene>
<feature type="region of interest" description="Disordered" evidence="11">
    <location>
        <begin position="1"/>
        <end position="21"/>
    </location>
</feature>
<dbReference type="PROSITE" id="PS00486">
    <property type="entry name" value="DNA_MISMATCH_REPAIR_2"/>
    <property type="match status" value="1"/>
</dbReference>
<dbReference type="InterPro" id="IPR007861">
    <property type="entry name" value="DNA_mismatch_repair_MutS_clamp"/>
</dbReference>
<dbReference type="NCBIfam" id="TIGR01070">
    <property type="entry name" value="mutS1"/>
    <property type="match status" value="1"/>
</dbReference>
<dbReference type="Gene3D" id="3.40.1170.10">
    <property type="entry name" value="DNA repair protein MutS, domain I"/>
    <property type="match status" value="1"/>
</dbReference>
<keyword evidence="6 9" id="KW-0238">DNA-binding</keyword>
<evidence type="ECO:0000256" key="11">
    <source>
        <dbReference type="SAM" id="MobiDB-lite"/>
    </source>
</evidence>
<dbReference type="InterPro" id="IPR007696">
    <property type="entry name" value="DNA_mismatch_repair_MutS_core"/>
</dbReference>
<organism evidence="13 14">
    <name type="scientific">Microcystis aeruginosa NIES-3787</name>
    <dbReference type="NCBI Taxonomy" id="2517782"/>
    <lineage>
        <taxon>Bacteria</taxon>
        <taxon>Bacillati</taxon>
        <taxon>Cyanobacteriota</taxon>
        <taxon>Cyanophyceae</taxon>
        <taxon>Oscillatoriophycideae</taxon>
        <taxon>Chroococcales</taxon>
        <taxon>Microcystaceae</taxon>
        <taxon>Microcystis</taxon>
    </lineage>
</organism>
<dbReference type="InterPro" id="IPR027417">
    <property type="entry name" value="P-loop_NTPase"/>
</dbReference>
<dbReference type="AlphaFoldDB" id="A0A6H9GDM1"/>
<dbReference type="PIRSF" id="PIRSF037677">
    <property type="entry name" value="DNA_mis_repair_Msh6"/>
    <property type="match status" value="1"/>
</dbReference>
<dbReference type="FunFam" id="1.10.1420.10:FF:000001">
    <property type="entry name" value="DNA mismatch repair protein MutS"/>
    <property type="match status" value="1"/>
</dbReference>
<dbReference type="GO" id="GO:0140664">
    <property type="term" value="F:ATP-dependent DNA damage sensor activity"/>
    <property type="evidence" value="ECO:0007669"/>
    <property type="project" value="InterPro"/>
</dbReference>
<protein>
    <recommendedName>
        <fullName evidence="2 9">DNA mismatch repair protein MutS</fullName>
    </recommendedName>
</protein>
<dbReference type="InterPro" id="IPR000432">
    <property type="entry name" value="DNA_mismatch_repair_MutS_C"/>
</dbReference>
<dbReference type="Gene3D" id="3.40.50.300">
    <property type="entry name" value="P-loop containing nucleotide triphosphate hydrolases"/>
    <property type="match status" value="1"/>
</dbReference>
<dbReference type="InterPro" id="IPR007860">
    <property type="entry name" value="DNA_mmatch_repair_MutS_con_dom"/>
</dbReference>
<evidence type="ECO:0000256" key="2">
    <source>
        <dbReference type="ARBA" id="ARBA00021982"/>
    </source>
</evidence>
<evidence type="ECO:0000259" key="12">
    <source>
        <dbReference type="PROSITE" id="PS00486"/>
    </source>
</evidence>
<comment type="function">
    <text evidence="8 9">This protein is involved in the repair of mismatches in DNA. It is possible that it carries out the mismatch recognition step. This protein has a weak ATPase activity.</text>
</comment>
<dbReference type="PANTHER" id="PTHR11361">
    <property type="entry name" value="DNA MISMATCH REPAIR PROTEIN MUTS FAMILY MEMBER"/>
    <property type="match status" value="1"/>
</dbReference>
<evidence type="ECO:0000313" key="13">
    <source>
        <dbReference type="EMBL" id="GCL48134.1"/>
    </source>
</evidence>
<keyword evidence="7 9" id="KW-0234">DNA repair</keyword>
<evidence type="ECO:0000256" key="8">
    <source>
        <dbReference type="ARBA" id="ARBA00024647"/>
    </source>
</evidence>
<dbReference type="GO" id="GO:0005829">
    <property type="term" value="C:cytosol"/>
    <property type="evidence" value="ECO:0007669"/>
    <property type="project" value="TreeGrafter"/>
</dbReference>
<dbReference type="RefSeq" id="WP_159250584.1">
    <property type="nucleotide sequence ID" value="NZ_BJCH01000086.1"/>
</dbReference>
<keyword evidence="5 9" id="KW-0067">ATP-binding</keyword>
<sequence>MTLPSDFPLEPLATNKAPHRDYRGLDRDKLTPMYQHYVEVKETYPNALLLYRVGDFFECFFQDAVIISRELELVLTSKEGGKGIGRVAMTGVPHHALERYSRLLVEKGYAVAICDQVEDSTEAAAEKRLVERAITKLLTPGTLTDEGMLNAKKNNFLAAVVITGENWGLAYADISTGEFYTTQASDLTALSLELSRLQPSEILFPINAPDLNRILRPGEKSDHLPPCLPDSFCYSLRPQNIFTLTEAKNRLLITYKMRSLEGMGCEHLPLAIRAAGGLLEYIEDTQKANQVPLQPLKTYSISEFLILDGQTRRNLEITQTVRDGSFYGSLLWAIDRTCTAMGSRALRRWLLQPLLDSRGIRARQDTIQELKDNPALRQDIRQKLGEIYDIERLSGRVGAGTANARDLLSLAASLVKLADLAALVASGNSPYLKALQQIPADLEKLGQQVIAHLVESPPLHLKEGGVIREGIDAQLDALRRDYQEVIDWFKNLETTEKERTGISNLKVSYNKTFGYYISLPRSKADFAPKDYVRKQTLVNEERYITTELKEKENIILTAVDELNKLEYEIFSDLRRQVAEFSPEIREVATKVAALDVLAALAEIAVYQGYCRPEIADGRLIDIKDGRHPVVEQSLGAGFFVPNSINLGNQEGLEYPDLIILTGPNASGKSCYLRQVGLIQLLAQTGSFVPAKSAKISICDRIFTRVGAVDDLATGQSTFMVEMNETANILNHATDRSLVLLDEIGRGTATFDGLSIAWSVAEYLATVLQSRTIFATHYHELNELASILENVANYQVTVKELPHEIVFLHQVRPGGADKSYGIEAGRLAGLPASVIDRAMQVMGQIEKHSKIAIGLRQGIKKIKPVKSDNSPSLQQLDIFDDSK</sequence>
<evidence type="ECO:0000256" key="1">
    <source>
        <dbReference type="ARBA" id="ARBA00006271"/>
    </source>
</evidence>
<keyword evidence="3 9" id="KW-0547">Nucleotide-binding</keyword>
<dbReference type="Pfam" id="PF05192">
    <property type="entry name" value="MutS_III"/>
    <property type="match status" value="1"/>
</dbReference>
<dbReference type="GO" id="GO:0006298">
    <property type="term" value="P:mismatch repair"/>
    <property type="evidence" value="ECO:0007669"/>
    <property type="project" value="UniProtKB-UniRule"/>
</dbReference>
<name>A0A6H9GDM1_MICAE</name>
<dbReference type="InterPro" id="IPR016151">
    <property type="entry name" value="DNA_mismatch_repair_MutS_N"/>
</dbReference>